<dbReference type="KEGG" id="oar:OA238_c14400"/>
<dbReference type="SMART" id="SM00530">
    <property type="entry name" value="HTH_XRE"/>
    <property type="match status" value="1"/>
</dbReference>
<dbReference type="AlphaFoldDB" id="M9RII7"/>
<evidence type="ECO:0000313" key="3">
    <source>
        <dbReference type="Proteomes" id="UP000004688"/>
    </source>
</evidence>
<reference evidence="2 3" key="1">
    <citation type="journal article" date="2013" name="PLoS ONE">
        <title>Poles Apart: Arctic and Antarctic Octadecabacter strains Share High Genome Plasticity and a New Type of Xanthorhodopsin.</title>
        <authorList>
            <person name="Vollmers J."/>
            <person name="Voget S."/>
            <person name="Dietrich S."/>
            <person name="Gollnow K."/>
            <person name="Smits M."/>
            <person name="Meyer K."/>
            <person name="Brinkhoff T."/>
            <person name="Simon M."/>
            <person name="Daniel R."/>
        </authorList>
    </citation>
    <scope>NUCLEOTIDE SEQUENCE [LARGE SCALE GENOMIC DNA]</scope>
    <source>
        <strain evidence="2 3">238</strain>
    </source>
</reference>
<dbReference type="PROSITE" id="PS50943">
    <property type="entry name" value="HTH_CROC1"/>
    <property type="match status" value="1"/>
</dbReference>
<dbReference type="HOGENOM" id="CLU_1905152_0_0_5"/>
<dbReference type="Proteomes" id="UP000004688">
    <property type="component" value="Chromosome"/>
</dbReference>
<protein>
    <recommendedName>
        <fullName evidence="1">HTH cro/C1-type domain-containing protein</fullName>
    </recommendedName>
</protein>
<dbReference type="OrthoDB" id="7859023at2"/>
<organism evidence="2 3">
    <name type="scientific">Octadecabacter arcticus 238</name>
    <dbReference type="NCBI Taxonomy" id="391616"/>
    <lineage>
        <taxon>Bacteria</taxon>
        <taxon>Pseudomonadati</taxon>
        <taxon>Pseudomonadota</taxon>
        <taxon>Alphaproteobacteria</taxon>
        <taxon>Rhodobacterales</taxon>
        <taxon>Roseobacteraceae</taxon>
        <taxon>Octadecabacter</taxon>
    </lineage>
</organism>
<dbReference type="Gene3D" id="1.10.260.40">
    <property type="entry name" value="lambda repressor-like DNA-binding domains"/>
    <property type="match status" value="1"/>
</dbReference>
<keyword evidence="3" id="KW-1185">Reference proteome</keyword>
<evidence type="ECO:0000313" key="2">
    <source>
        <dbReference type="EMBL" id="AGI71588.1"/>
    </source>
</evidence>
<evidence type="ECO:0000259" key="1">
    <source>
        <dbReference type="PROSITE" id="PS50943"/>
    </source>
</evidence>
<gene>
    <name evidence="2" type="ORF">OA238_c14400</name>
</gene>
<sequence>MARKPGPHATSDLAIYLDRRILELRHKKTQRDIAIAAGFTNPNMLSMLKNGDTKLAVDRVATLAAALEVDPKYLLRLALAQDGNETMFRIYDEVIGTVVSHNEVGWLEVLREASGNSDPAVTTRARSTILSIFGK</sequence>
<accession>M9RII7</accession>
<dbReference type="InterPro" id="IPR001387">
    <property type="entry name" value="Cro/C1-type_HTH"/>
</dbReference>
<dbReference type="eggNOG" id="ENOG5031CTX">
    <property type="taxonomic scope" value="Bacteria"/>
</dbReference>
<dbReference type="InterPro" id="IPR010982">
    <property type="entry name" value="Lambda_DNA-bd_dom_sf"/>
</dbReference>
<feature type="domain" description="HTH cro/C1-type" evidence="1">
    <location>
        <begin position="25"/>
        <end position="74"/>
    </location>
</feature>
<dbReference type="RefSeq" id="WP_015494780.1">
    <property type="nucleotide sequence ID" value="NC_020908.1"/>
</dbReference>
<proteinExistence type="predicted"/>
<dbReference type="SUPFAM" id="SSF47413">
    <property type="entry name" value="lambda repressor-like DNA-binding domains"/>
    <property type="match status" value="1"/>
</dbReference>
<dbReference type="GO" id="GO:0003677">
    <property type="term" value="F:DNA binding"/>
    <property type="evidence" value="ECO:0007669"/>
    <property type="project" value="InterPro"/>
</dbReference>
<name>M9RII7_9RHOB</name>
<dbReference type="EMBL" id="CP003742">
    <property type="protein sequence ID" value="AGI71588.1"/>
    <property type="molecule type" value="Genomic_DNA"/>
</dbReference>
<dbReference type="STRING" id="391616.OA238_c14400"/>